<reference evidence="2 3" key="1">
    <citation type="submission" date="2020-12" db="EMBL/GenBank/DDBJ databases">
        <title>YIM B01967 draft genome.</title>
        <authorList>
            <person name="Yan X."/>
        </authorList>
    </citation>
    <scope>NUCLEOTIDE SEQUENCE [LARGE SCALE GENOMIC DNA]</scope>
    <source>
        <strain evidence="2 3">YIM B01967</strain>
    </source>
</reference>
<sequence>MSVIQTQTWLYKFIELCEARSGKGSAYIQCETLCGPLMKLTPKVTQEVWQYELLNYGLFEPNEWMNIKDTVKEMEAQKVWKIVEKEYQHLRKLWNGPAVSIYIFPVKKGIPGSKEKMPQKNGVAYRGALFLFLSANLPKKELKAMLAHEYNHVCRLNYLDLAPTKITLKDSVIIEGLGEYAVKDLYGEKWLAPWSNLYSFEDAVAVWKRRFIPSLNVLDVKNHYHFLYGKARSPLPKWIGYHIGYQIVDSFQKAHGPFHNGELYYKSSDEIIAGSKFAVDKSLLD</sequence>
<evidence type="ECO:0000313" key="3">
    <source>
        <dbReference type="Proteomes" id="UP000618943"/>
    </source>
</evidence>
<keyword evidence="3" id="KW-1185">Reference proteome</keyword>
<dbReference type="InterPro" id="IPR018728">
    <property type="entry name" value="DUF2268"/>
</dbReference>
<proteinExistence type="predicted"/>
<dbReference type="RefSeq" id="WP_200749752.1">
    <property type="nucleotide sequence ID" value="NZ_JAEOAH010000026.1"/>
</dbReference>
<dbReference type="Proteomes" id="UP000618943">
    <property type="component" value="Unassembled WGS sequence"/>
</dbReference>
<feature type="domain" description="DUF2268" evidence="1">
    <location>
        <begin position="79"/>
        <end position="256"/>
    </location>
</feature>
<dbReference type="EMBL" id="JAEOAH010000026">
    <property type="protein sequence ID" value="MBK3496266.1"/>
    <property type="molecule type" value="Genomic_DNA"/>
</dbReference>
<comment type="caution">
    <text evidence="2">The sequence shown here is derived from an EMBL/GenBank/DDBJ whole genome shotgun (WGS) entry which is preliminary data.</text>
</comment>
<protein>
    <recommendedName>
        <fullName evidence="1">DUF2268 domain-containing protein</fullName>
    </recommendedName>
</protein>
<evidence type="ECO:0000259" key="1">
    <source>
        <dbReference type="Pfam" id="PF10026"/>
    </source>
</evidence>
<accession>A0ABS1HAF5</accession>
<gene>
    <name evidence="2" type="ORF">JFL43_15625</name>
</gene>
<evidence type="ECO:0000313" key="2">
    <source>
        <dbReference type="EMBL" id="MBK3496266.1"/>
    </source>
</evidence>
<name>A0ABS1HAF5_9BACL</name>
<dbReference type="Pfam" id="PF10026">
    <property type="entry name" value="DUF2268"/>
    <property type="match status" value="1"/>
</dbReference>
<organism evidence="2 3">
    <name type="scientific">Viridibacillus soli</name>
    <dbReference type="NCBI Taxonomy" id="2798301"/>
    <lineage>
        <taxon>Bacteria</taxon>
        <taxon>Bacillati</taxon>
        <taxon>Bacillota</taxon>
        <taxon>Bacilli</taxon>
        <taxon>Bacillales</taxon>
        <taxon>Caryophanaceae</taxon>
        <taxon>Viridibacillus</taxon>
    </lineage>
</organism>